<organism evidence="1 2">
    <name type="scientific">Nocardioides zeicaulis</name>
    <dbReference type="NCBI Taxonomy" id="1776857"/>
    <lineage>
        <taxon>Bacteria</taxon>
        <taxon>Bacillati</taxon>
        <taxon>Actinomycetota</taxon>
        <taxon>Actinomycetes</taxon>
        <taxon>Propionibacteriales</taxon>
        <taxon>Nocardioidaceae</taxon>
        <taxon>Nocardioides</taxon>
    </lineage>
</organism>
<reference evidence="1 2" key="1">
    <citation type="submission" date="2024-09" db="EMBL/GenBank/DDBJ databases">
        <authorList>
            <person name="Sun Q."/>
            <person name="Mori K."/>
        </authorList>
    </citation>
    <scope>NUCLEOTIDE SEQUENCE [LARGE SCALE GENOMIC DNA]</scope>
    <source>
        <strain evidence="1 2">CCM 8654</strain>
    </source>
</reference>
<accession>A0ABV6E5A9</accession>
<comment type="caution">
    <text evidence="1">The sequence shown here is derived from an EMBL/GenBank/DDBJ whole genome shotgun (WGS) entry which is preliminary data.</text>
</comment>
<gene>
    <name evidence="1" type="ORF">ACFFJG_16970</name>
</gene>
<dbReference type="EMBL" id="JBHLXH010000002">
    <property type="protein sequence ID" value="MFC0224181.1"/>
    <property type="molecule type" value="Genomic_DNA"/>
</dbReference>
<dbReference type="Proteomes" id="UP001589698">
    <property type="component" value="Unassembled WGS sequence"/>
</dbReference>
<protein>
    <recommendedName>
        <fullName evidence="3">SGNH/GDSL hydrolase family protein</fullName>
    </recommendedName>
</protein>
<evidence type="ECO:0008006" key="3">
    <source>
        <dbReference type="Google" id="ProtNLM"/>
    </source>
</evidence>
<proteinExistence type="predicted"/>
<dbReference type="RefSeq" id="WP_378519962.1">
    <property type="nucleotide sequence ID" value="NZ_CBCSDI010000005.1"/>
</dbReference>
<dbReference type="SUPFAM" id="SSF52266">
    <property type="entry name" value="SGNH hydrolase"/>
    <property type="match status" value="1"/>
</dbReference>
<name>A0ABV6E5A9_9ACTN</name>
<evidence type="ECO:0000313" key="1">
    <source>
        <dbReference type="EMBL" id="MFC0224181.1"/>
    </source>
</evidence>
<evidence type="ECO:0000313" key="2">
    <source>
        <dbReference type="Proteomes" id="UP001589698"/>
    </source>
</evidence>
<keyword evidence="2" id="KW-1185">Reference proteome</keyword>
<sequence length="90" mass="9248">MRIVLLGDSHLARVRRDLALVGPDVHNAAVGGATSHDLAVCRDLDVHVVHAEQVVAPLGAGAFVDDGLHLTGDAYRLLLPAIAAGVRAAG</sequence>